<reference evidence="2" key="1">
    <citation type="submission" date="2023-10" db="EMBL/GenBank/DDBJ databases">
        <authorList>
            <person name="Chen Y."/>
            <person name="Shah S."/>
            <person name="Dougan E. K."/>
            <person name="Thang M."/>
            <person name="Chan C."/>
        </authorList>
    </citation>
    <scope>NUCLEOTIDE SEQUENCE [LARGE SCALE GENOMIC DNA]</scope>
</reference>
<accession>A0ABN9T555</accession>
<evidence type="ECO:0000313" key="2">
    <source>
        <dbReference type="EMBL" id="CAK0840141.1"/>
    </source>
</evidence>
<comment type="caution">
    <text evidence="2">The sequence shown here is derived from an EMBL/GenBank/DDBJ whole genome shotgun (WGS) entry which is preliminary data.</text>
</comment>
<name>A0ABN9T555_9DINO</name>
<evidence type="ECO:0000256" key="1">
    <source>
        <dbReference type="SAM" id="MobiDB-lite"/>
    </source>
</evidence>
<evidence type="ECO:0000313" key="3">
    <source>
        <dbReference type="Proteomes" id="UP001189429"/>
    </source>
</evidence>
<protein>
    <submittedName>
        <fullName evidence="2">Uncharacterized protein</fullName>
    </submittedName>
</protein>
<keyword evidence="3" id="KW-1185">Reference proteome</keyword>
<proteinExistence type="predicted"/>
<gene>
    <name evidence="2" type="ORF">PCOR1329_LOCUS35646</name>
</gene>
<organism evidence="2 3">
    <name type="scientific">Prorocentrum cordatum</name>
    <dbReference type="NCBI Taxonomy" id="2364126"/>
    <lineage>
        <taxon>Eukaryota</taxon>
        <taxon>Sar</taxon>
        <taxon>Alveolata</taxon>
        <taxon>Dinophyceae</taxon>
        <taxon>Prorocentrales</taxon>
        <taxon>Prorocentraceae</taxon>
        <taxon>Prorocentrum</taxon>
    </lineage>
</organism>
<dbReference type="Proteomes" id="UP001189429">
    <property type="component" value="Unassembled WGS sequence"/>
</dbReference>
<feature type="compositionally biased region" description="Low complexity" evidence="1">
    <location>
        <begin position="142"/>
        <end position="152"/>
    </location>
</feature>
<feature type="region of interest" description="Disordered" evidence="1">
    <location>
        <begin position="540"/>
        <end position="583"/>
    </location>
</feature>
<feature type="compositionally biased region" description="Low complexity" evidence="1">
    <location>
        <begin position="540"/>
        <end position="556"/>
    </location>
</feature>
<sequence>MTTTVEEVFREWRIIRSAVELRVRRLKWYKRWSQFPNDHEAVIAAVFGTSKSDQSIGIKRTSEHKNITQPTPWAKQYLEDMRHLANNDEEFQEWYDKRSSDMSLFTDGTEEKEKWLKTDPSYDLEEFRASWASAKKKRAVEGASGADSSSGDQQMHGKGGGGKGRGHKQVRADNVAAAPELQQALVTVQKLTLRVAAEQRDAFGDDGTEGEAKKVLASWMEAAGPEEYGKTCVDEFFRMFRLRECYSPDGAPEQERKAKLQYSLNMSPDLRTVIHLATGPPAQVPTVDMRSFQSAFTLGLIKAGGTKPTGAGPRAELERTVERQLRNFQRAAPGRRNQNQNDDLSRVHAAQQAHLSTGRILRDHYSIILGQCSMLNSQLSYIQPQRDNIMNPVVNDTHLEADRVTTRRNLDSQISYLADELERLHGIIRVLDESDYGVQRFDWEISSNANAKMLKQLQDLQHQVAKLKGPAPHTSGIDVFAYLKKLRVDSAAIDAVVEAEKKDPLKDMSAGLAPAVDESAEGRAALEKLQQLQLEAQAAARAAEASQDDAGAAAQPPGAPGGGGENVAANAGDSDDIDMGLLGGEDFDERKQAFDTATEELEAARGGPKEELDAAKRKYLAAAQALGARQRGALERQQQQLRAEAASQAEAARHAARQDPAAFLEGLGLRGSSQRASDGGGAALRIQVHGHQEEQRCTYYQMRCTLTRPEHEEPLSWHCKSRLVDLREQLYELVQEDMGSEYEAAFEDAPFALRGGLPGTTARLRKWLEALARCISAGQLSPMTCASALCFLGVPTEAAN</sequence>
<dbReference type="EMBL" id="CAUYUJ010014352">
    <property type="protein sequence ID" value="CAK0840141.1"/>
    <property type="molecule type" value="Genomic_DNA"/>
</dbReference>
<feature type="region of interest" description="Disordered" evidence="1">
    <location>
        <begin position="140"/>
        <end position="170"/>
    </location>
</feature>
<feature type="region of interest" description="Disordered" evidence="1">
    <location>
        <begin position="329"/>
        <end position="349"/>
    </location>
</feature>